<evidence type="ECO:0000256" key="4">
    <source>
        <dbReference type="ARBA" id="ARBA00022989"/>
    </source>
</evidence>
<name>A0A2C9DCJ3_9HYPH</name>
<feature type="transmembrane region" description="Helical" evidence="6">
    <location>
        <begin position="114"/>
        <end position="133"/>
    </location>
</feature>
<dbReference type="GO" id="GO:0005886">
    <property type="term" value="C:plasma membrane"/>
    <property type="evidence" value="ECO:0007669"/>
    <property type="project" value="UniProtKB-SubCell"/>
</dbReference>
<keyword evidence="3 6" id="KW-0812">Transmembrane</keyword>
<evidence type="ECO:0000313" key="7">
    <source>
        <dbReference type="EMBL" id="SON57848.1"/>
    </source>
</evidence>
<keyword evidence="5 6" id="KW-0472">Membrane</keyword>
<reference evidence="8" key="1">
    <citation type="submission" date="2017-09" db="EMBL/GenBank/DDBJ databases">
        <title>Genome sequence of Nannocystis excedens DSM 71.</title>
        <authorList>
            <person name="Blom J."/>
        </authorList>
    </citation>
    <scope>NUCLEOTIDE SEQUENCE [LARGE SCALE GENOMIC DNA]</scope>
    <source>
        <strain evidence="8">type strain: E19</strain>
    </source>
</reference>
<evidence type="ECO:0000256" key="1">
    <source>
        <dbReference type="ARBA" id="ARBA00004651"/>
    </source>
</evidence>
<evidence type="ECO:0000256" key="3">
    <source>
        <dbReference type="ARBA" id="ARBA00022692"/>
    </source>
</evidence>
<feature type="transmembrane region" description="Helical" evidence="6">
    <location>
        <begin position="31"/>
        <end position="51"/>
    </location>
</feature>
<dbReference type="CDD" id="cd06581">
    <property type="entry name" value="TM_PBP1_LivM_like"/>
    <property type="match status" value="1"/>
</dbReference>
<dbReference type="AlphaFoldDB" id="A0A2C9DCJ3"/>
<feature type="transmembrane region" description="Helical" evidence="6">
    <location>
        <begin position="252"/>
        <end position="278"/>
    </location>
</feature>
<feature type="transmembrane region" description="Helical" evidence="6">
    <location>
        <begin position="167"/>
        <end position="196"/>
    </location>
</feature>
<dbReference type="Pfam" id="PF02653">
    <property type="entry name" value="BPD_transp_2"/>
    <property type="match status" value="1"/>
</dbReference>
<organism evidence="7 8">
    <name type="scientific">Hartmannibacter diazotrophicus</name>
    <dbReference type="NCBI Taxonomy" id="1482074"/>
    <lineage>
        <taxon>Bacteria</taxon>
        <taxon>Pseudomonadati</taxon>
        <taxon>Pseudomonadota</taxon>
        <taxon>Alphaproteobacteria</taxon>
        <taxon>Hyphomicrobiales</taxon>
        <taxon>Pleomorphomonadaceae</taxon>
        <taxon>Hartmannibacter</taxon>
    </lineage>
</organism>
<dbReference type="PANTHER" id="PTHR30482:SF17">
    <property type="entry name" value="ABC TRANSPORTER ATP-BINDING PROTEIN"/>
    <property type="match status" value="1"/>
</dbReference>
<keyword evidence="4 6" id="KW-1133">Transmembrane helix</keyword>
<evidence type="ECO:0000256" key="2">
    <source>
        <dbReference type="ARBA" id="ARBA00022475"/>
    </source>
</evidence>
<evidence type="ECO:0000256" key="5">
    <source>
        <dbReference type="ARBA" id="ARBA00023136"/>
    </source>
</evidence>
<dbReference type="KEGG" id="hdi:HDIA_4307"/>
<sequence length="320" mass="33873">MRGLSDTRNLLLLVLVVASLAGLPFIASDYLVLSMTRIMVLAVFACGYNLLLGYTGLLSLGHAMFFAAGIYGAGLPAYHLGLCVPLAFVCGVLVASALALMTGLVVLRTARISFMIVTMMFGQAAFLATLQFASLTGGDQGLPLPKSARGFDLGGHVFDLTDGMTRYGLALGLLALALGLTVIILRSPMGRVLIAIRENEARTRMLGFDVERAKLKAFVLSGTIAGMAGAAYALLFGYVGSTFASVQYSIEVLLFTLLGGAGTLLGPLVGTALMTFLIDRLSEWTTAYLLVVGLALIGLTLFFREGLLGSLRSRWLPWLA</sequence>
<feature type="transmembrane region" description="Helical" evidence="6">
    <location>
        <begin position="285"/>
        <end position="303"/>
    </location>
</feature>
<comment type="subcellular location">
    <subcellularLocation>
        <location evidence="1">Cell membrane</location>
        <topology evidence="1">Multi-pass membrane protein</topology>
    </subcellularLocation>
</comment>
<proteinExistence type="predicted"/>
<dbReference type="OrthoDB" id="9804361at2"/>
<gene>
    <name evidence="7" type="primary">livH_9</name>
    <name evidence="7" type="ORF">HDIA_4307</name>
</gene>
<dbReference type="Proteomes" id="UP000223606">
    <property type="component" value="Chromosome 1"/>
</dbReference>
<accession>A0A2C9DCJ3</accession>
<dbReference type="InterPro" id="IPR043428">
    <property type="entry name" value="LivM-like"/>
</dbReference>
<dbReference type="EMBL" id="LT960614">
    <property type="protein sequence ID" value="SON57848.1"/>
    <property type="molecule type" value="Genomic_DNA"/>
</dbReference>
<feature type="transmembrane region" description="Helical" evidence="6">
    <location>
        <begin position="86"/>
        <end position="107"/>
    </location>
</feature>
<dbReference type="RefSeq" id="WP_099558048.1">
    <property type="nucleotide sequence ID" value="NZ_LT960614.1"/>
</dbReference>
<dbReference type="GO" id="GO:0015658">
    <property type="term" value="F:branched-chain amino acid transmembrane transporter activity"/>
    <property type="evidence" value="ECO:0007669"/>
    <property type="project" value="InterPro"/>
</dbReference>
<keyword evidence="2" id="KW-1003">Cell membrane</keyword>
<evidence type="ECO:0000256" key="6">
    <source>
        <dbReference type="SAM" id="Phobius"/>
    </source>
</evidence>
<protein>
    <submittedName>
        <fullName evidence="7">LIV-I protein H</fullName>
    </submittedName>
</protein>
<dbReference type="InterPro" id="IPR001851">
    <property type="entry name" value="ABC_transp_permease"/>
</dbReference>
<keyword evidence="8" id="KW-1185">Reference proteome</keyword>
<dbReference type="PANTHER" id="PTHR30482">
    <property type="entry name" value="HIGH-AFFINITY BRANCHED-CHAIN AMINO ACID TRANSPORT SYSTEM PERMEASE"/>
    <property type="match status" value="1"/>
</dbReference>
<evidence type="ECO:0000313" key="8">
    <source>
        <dbReference type="Proteomes" id="UP000223606"/>
    </source>
</evidence>
<feature type="transmembrane region" description="Helical" evidence="6">
    <location>
        <begin position="217"/>
        <end position="240"/>
    </location>
</feature>